<accession>D0MZU9</accession>
<dbReference type="InParanoid" id="D0MZU9"/>
<dbReference type="Proteomes" id="UP000006643">
    <property type="component" value="Unassembled WGS sequence"/>
</dbReference>
<keyword evidence="2" id="KW-1185">Reference proteome</keyword>
<proteinExistence type="predicted"/>
<dbReference type="OMA" id="LYWKTRL"/>
<organism evidence="1 2">
    <name type="scientific">Phytophthora infestans (strain T30-4)</name>
    <name type="common">Potato late blight agent</name>
    <dbReference type="NCBI Taxonomy" id="403677"/>
    <lineage>
        <taxon>Eukaryota</taxon>
        <taxon>Sar</taxon>
        <taxon>Stramenopiles</taxon>
        <taxon>Oomycota</taxon>
        <taxon>Peronosporomycetes</taxon>
        <taxon>Peronosporales</taxon>
        <taxon>Peronosporaceae</taxon>
        <taxon>Phytophthora</taxon>
    </lineage>
</organism>
<evidence type="ECO:0000313" key="1">
    <source>
        <dbReference type="EMBL" id="EEY65762.1"/>
    </source>
</evidence>
<evidence type="ECO:0000313" key="2">
    <source>
        <dbReference type="Proteomes" id="UP000006643"/>
    </source>
</evidence>
<protein>
    <submittedName>
        <fullName evidence="1">Uncharacterized protein</fullName>
    </submittedName>
</protein>
<dbReference type="OrthoDB" id="124272at2759"/>
<reference evidence="2" key="1">
    <citation type="journal article" date="2009" name="Nature">
        <title>Genome sequence and analysis of the Irish potato famine pathogen Phytophthora infestans.</title>
        <authorList>
            <consortium name="The Broad Institute Genome Sequencing Platform"/>
            <person name="Haas B.J."/>
            <person name="Kamoun S."/>
            <person name="Zody M.C."/>
            <person name="Jiang R.H."/>
            <person name="Handsaker R.E."/>
            <person name="Cano L.M."/>
            <person name="Grabherr M."/>
            <person name="Kodira C.D."/>
            <person name="Raffaele S."/>
            <person name="Torto-Alalibo T."/>
            <person name="Bozkurt T.O."/>
            <person name="Ah-Fong A.M."/>
            <person name="Alvarado L."/>
            <person name="Anderson V.L."/>
            <person name="Armstrong M.R."/>
            <person name="Avrova A."/>
            <person name="Baxter L."/>
            <person name="Beynon J."/>
            <person name="Boevink P.C."/>
            <person name="Bollmann S.R."/>
            <person name="Bos J.I."/>
            <person name="Bulone V."/>
            <person name="Cai G."/>
            <person name="Cakir C."/>
            <person name="Carrington J.C."/>
            <person name="Chawner M."/>
            <person name="Conti L."/>
            <person name="Costanzo S."/>
            <person name="Ewan R."/>
            <person name="Fahlgren N."/>
            <person name="Fischbach M.A."/>
            <person name="Fugelstad J."/>
            <person name="Gilroy E.M."/>
            <person name="Gnerre S."/>
            <person name="Green P.J."/>
            <person name="Grenville-Briggs L.J."/>
            <person name="Griffith J."/>
            <person name="Grunwald N.J."/>
            <person name="Horn K."/>
            <person name="Horner N.R."/>
            <person name="Hu C.H."/>
            <person name="Huitema E."/>
            <person name="Jeong D.H."/>
            <person name="Jones A.M."/>
            <person name="Jones J.D."/>
            <person name="Jones R.W."/>
            <person name="Karlsson E.K."/>
            <person name="Kunjeti S.G."/>
            <person name="Lamour K."/>
            <person name="Liu Z."/>
            <person name="Ma L."/>
            <person name="Maclean D."/>
            <person name="Chibucos M.C."/>
            <person name="McDonald H."/>
            <person name="McWalters J."/>
            <person name="Meijer H.J."/>
            <person name="Morgan W."/>
            <person name="Morris P.F."/>
            <person name="Munro C.A."/>
            <person name="O'Neill K."/>
            <person name="Ospina-Giraldo M."/>
            <person name="Pinzon A."/>
            <person name="Pritchard L."/>
            <person name="Ramsahoye B."/>
            <person name="Ren Q."/>
            <person name="Restrepo S."/>
            <person name="Roy S."/>
            <person name="Sadanandom A."/>
            <person name="Savidor A."/>
            <person name="Schornack S."/>
            <person name="Schwartz D.C."/>
            <person name="Schumann U.D."/>
            <person name="Schwessinger B."/>
            <person name="Seyer L."/>
            <person name="Sharpe T."/>
            <person name="Silvar C."/>
            <person name="Song J."/>
            <person name="Studholme D.J."/>
            <person name="Sykes S."/>
            <person name="Thines M."/>
            <person name="van de Vondervoort P.J."/>
            <person name="Phuntumart V."/>
            <person name="Wawra S."/>
            <person name="Weide R."/>
            <person name="Win J."/>
            <person name="Young C."/>
            <person name="Zhou S."/>
            <person name="Fry W."/>
            <person name="Meyers B.C."/>
            <person name="van West P."/>
            <person name="Ristaino J."/>
            <person name="Govers F."/>
            <person name="Birch P.R."/>
            <person name="Whisson S.C."/>
            <person name="Judelson H.S."/>
            <person name="Nusbaum C."/>
        </authorList>
    </citation>
    <scope>NUCLEOTIDE SEQUENCE [LARGE SCALE GENOMIC DNA]</scope>
    <source>
        <strain evidence="2">T30-4</strain>
    </source>
</reference>
<dbReference type="RefSeq" id="XP_002906361.1">
    <property type="nucleotide sequence ID" value="XM_002906315.1"/>
</dbReference>
<gene>
    <name evidence="1" type="ORF">PITG_03286</name>
</gene>
<dbReference type="AlphaFoldDB" id="D0MZU9"/>
<name>D0MZU9_PHYIT</name>
<sequence length="99" mass="11490">MRALVLETINKWSEGGFRETNEEVRSDELALDFSEMLEPIAALENDLEDLTLKIKHIEDSNSFCCTDEVLHALSKLAHLETQTLTLYWKTRLHLNRTIM</sequence>
<dbReference type="GeneID" id="9464685"/>
<dbReference type="VEuPathDB" id="FungiDB:PITG_03286"/>
<dbReference type="KEGG" id="pif:PITG_03286"/>
<dbReference type="HOGENOM" id="CLU_2325310_0_0_1"/>
<dbReference type="EMBL" id="DS028121">
    <property type="protein sequence ID" value="EEY65762.1"/>
    <property type="molecule type" value="Genomic_DNA"/>
</dbReference>